<dbReference type="EMBL" id="WHOD01000050">
    <property type="protein sequence ID" value="NOU93847.1"/>
    <property type="molecule type" value="Genomic_DNA"/>
</dbReference>
<keyword evidence="3" id="KW-1185">Reference proteome</keyword>
<protein>
    <submittedName>
        <fullName evidence="2">Uncharacterized protein</fullName>
    </submittedName>
</protein>
<proteinExistence type="predicted"/>
<accession>A0A972K2G9</accession>
<evidence type="ECO:0000313" key="3">
    <source>
        <dbReference type="Proteomes" id="UP000641588"/>
    </source>
</evidence>
<dbReference type="AlphaFoldDB" id="A0A972K2G9"/>
<keyword evidence="1" id="KW-0175">Coiled coil</keyword>
<gene>
    <name evidence="2" type="ORF">GC093_11510</name>
</gene>
<evidence type="ECO:0000256" key="1">
    <source>
        <dbReference type="SAM" id="Coils"/>
    </source>
</evidence>
<comment type="caution">
    <text evidence="2">The sequence shown here is derived from an EMBL/GenBank/DDBJ whole genome shotgun (WGS) entry which is preliminary data.</text>
</comment>
<feature type="coiled-coil region" evidence="1">
    <location>
        <begin position="4"/>
        <end position="31"/>
    </location>
</feature>
<evidence type="ECO:0000313" key="2">
    <source>
        <dbReference type="EMBL" id="NOU93847.1"/>
    </source>
</evidence>
<dbReference type="Proteomes" id="UP000641588">
    <property type="component" value="Unassembled WGS sequence"/>
</dbReference>
<sequence>MRTENQIKRKLNELIMSKKSLESRMAALLEKEEQDSSDAVKSLRVQTEQVEESITLLEWVLDEPVGKYHA</sequence>
<name>A0A972K2G9_9BACL</name>
<organism evidence="2 3">
    <name type="scientific">Paenibacillus foliorum</name>
    <dbReference type="NCBI Taxonomy" id="2654974"/>
    <lineage>
        <taxon>Bacteria</taxon>
        <taxon>Bacillati</taxon>
        <taxon>Bacillota</taxon>
        <taxon>Bacilli</taxon>
        <taxon>Bacillales</taxon>
        <taxon>Paenibacillaceae</taxon>
        <taxon>Paenibacillus</taxon>
    </lineage>
</organism>
<reference evidence="2" key="1">
    <citation type="submission" date="2019-10" db="EMBL/GenBank/DDBJ databases">
        <title>Description of Paenibacillus glebae sp. nov.</title>
        <authorList>
            <person name="Carlier A."/>
            <person name="Qi S."/>
        </authorList>
    </citation>
    <scope>NUCLEOTIDE SEQUENCE</scope>
    <source>
        <strain evidence="2">LMG 31456</strain>
    </source>
</reference>
<dbReference type="RefSeq" id="WP_171652051.1">
    <property type="nucleotide sequence ID" value="NZ_WHOD01000050.1"/>
</dbReference>